<dbReference type="AlphaFoldDB" id="A0A9P7J5D7"/>
<keyword evidence="3" id="KW-1185">Reference proteome</keyword>
<organism evidence="2 3">
    <name type="scientific">Suillus plorans</name>
    <dbReference type="NCBI Taxonomy" id="116603"/>
    <lineage>
        <taxon>Eukaryota</taxon>
        <taxon>Fungi</taxon>
        <taxon>Dikarya</taxon>
        <taxon>Basidiomycota</taxon>
        <taxon>Agaricomycotina</taxon>
        <taxon>Agaricomycetes</taxon>
        <taxon>Agaricomycetidae</taxon>
        <taxon>Boletales</taxon>
        <taxon>Suillineae</taxon>
        <taxon>Suillaceae</taxon>
        <taxon>Suillus</taxon>
    </lineage>
</organism>
<comment type="caution">
    <text evidence="2">The sequence shown here is derived from an EMBL/GenBank/DDBJ whole genome shotgun (WGS) entry which is preliminary data.</text>
</comment>
<evidence type="ECO:0000313" key="2">
    <source>
        <dbReference type="EMBL" id="KAG1803901.1"/>
    </source>
</evidence>
<dbReference type="RefSeq" id="XP_041166247.1">
    <property type="nucleotide sequence ID" value="XM_041305732.1"/>
</dbReference>
<gene>
    <name evidence="2" type="ORF">HD556DRAFT_1437636</name>
</gene>
<feature type="compositionally biased region" description="Low complexity" evidence="1">
    <location>
        <begin position="148"/>
        <end position="162"/>
    </location>
</feature>
<evidence type="ECO:0000256" key="1">
    <source>
        <dbReference type="SAM" id="MobiDB-lite"/>
    </source>
</evidence>
<feature type="region of interest" description="Disordered" evidence="1">
    <location>
        <begin position="148"/>
        <end position="171"/>
    </location>
</feature>
<protein>
    <submittedName>
        <fullName evidence="2">Uncharacterized protein</fullName>
    </submittedName>
</protein>
<reference evidence="2" key="1">
    <citation type="journal article" date="2020" name="New Phytol.">
        <title>Comparative genomics reveals dynamic genome evolution in host specialist ectomycorrhizal fungi.</title>
        <authorList>
            <person name="Lofgren L.A."/>
            <person name="Nguyen N.H."/>
            <person name="Vilgalys R."/>
            <person name="Ruytinx J."/>
            <person name="Liao H.L."/>
            <person name="Branco S."/>
            <person name="Kuo A."/>
            <person name="LaButti K."/>
            <person name="Lipzen A."/>
            <person name="Andreopoulos W."/>
            <person name="Pangilinan J."/>
            <person name="Riley R."/>
            <person name="Hundley H."/>
            <person name="Na H."/>
            <person name="Barry K."/>
            <person name="Grigoriev I.V."/>
            <person name="Stajich J.E."/>
            <person name="Kennedy P.G."/>
        </authorList>
    </citation>
    <scope>NUCLEOTIDE SEQUENCE</scope>
    <source>
        <strain evidence="2">S12</strain>
    </source>
</reference>
<dbReference type="Proteomes" id="UP000719766">
    <property type="component" value="Unassembled WGS sequence"/>
</dbReference>
<accession>A0A9P7J5D7</accession>
<proteinExistence type="predicted"/>
<dbReference type="GeneID" id="64599496"/>
<name>A0A9P7J5D7_9AGAM</name>
<dbReference type="OrthoDB" id="3255824at2759"/>
<dbReference type="EMBL" id="JABBWE010000004">
    <property type="protein sequence ID" value="KAG1803901.1"/>
    <property type="molecule type" value="Genomic_DNA"/>
</dbReference>
<evidence type="ECO:0000313" key="3">
    <source>
        <dbReference type="Proteomes" id="UP000719766"/>
    </source>
</evidence>
<sequence>MRAVEEPQGAVAVVSFHGLKPITVNATHNRQSTRSLLSETKDTHRPSLVADMALYNTLLSQTRFSHQQYARLTRSYTPPNHKSALDNPSVIREYLAEEVSIIGRMSGPLTASQVEAELGGFFILVLLRKPALREILVLSATYPTETKTMGTRSMTTSTQMTSPRNGVPLHK</sequence>